<evidence type="ECO:0000256" key="1">
    <source>
        <dbReference type="SAM" id="MobiDB-lite"/>
    </source>
</evidence>
<dbReference type="CDD" id="cd12148">
    <property type="entry name" value="fungal_TF_MHR"/>
    <property type="match status" value="1"/>
</dbReference>
<dbReference type="AlphaFoldDB" id="A0A0D2B5L6"/>
<sequence length="910" mass="99553">MPRGQRAVYSANRPQVRILVPLSRTLSMIADTIRSRLDDDDDDASSPPLDMSPPGPSQPHGSNSTLAGPPRGPGSMTINVPLPGNSISVGNSDDSGNTIMASPSGERGNMTINVPLPGNSISVGDGDTTFNDGSDPPANRRTRSPTPAHTTNSSSSQTDSPVDGPRSSGPCNVSTRMSSSSDEIIIDNNFDSADTVHQHIGPFGVCTAVTASSTADDSTTQRMMNEWVSALRKMTSSCSGPSTADAGGDNTNNTTSNTITNTMIVNSSPAHSTSNTMIQAMGSSEGGNNTTIVTNSSGQSEEDNSAAFPSVSAYRRILGLVDKYTVRHFSRQIQIPSTLCNILTKSIGYHTTCTLEEPHLLTSSGRIVAQGLKPHTKLHPLHALTIRYVHTMVNNAATVLGQHVAILDVERLHGFVRHLFPSQDLDEILTFFENFDNKLPPDNLALLFATLTVGTLHKSSFTEGTFELATTFFEQSTQYTNDYTGPPTFDTVLTLFFHHIYLLHVGATDRVRAVINRAIQVAHDLDFNGKCPETPNIGRLNEVHVYLLLCNVDLYCAMCFTTTLRISKKEYPSHLFEPLLESRPSLRTVVDLIMRNGSVVENLDIIQSYDRKAEMHRLETSIGRVFANAGPVKRPVTPEAAVDAMARGHFSWVRLCLAASFLPSESRWVQSINTCVRSAQMILETYFTFVEPVVTATVLHFQQSDPPPEGPVTLAALSSVPSSSVMPSTWRQVQRIVTSSLVMFYAYWHGECSEAEVTRFTAMALLLLERHEARWEEALDGARGLIQDLTVLCDIHVERVVQTLFPSANTNGGCMLLATMFRRSVREQPLKSWRTEAARDEAMVAVDVAAANHNSCTLVICPRASRMPWQPSQWKVQPDDRGFLAAIFTSSTDLGLVGAMPMYRIRDFWM</sequence>
<dbReference type="EMBL" id="KN847496">
    <property type="protein sequence ID" value="KIW14228.1"/>
    <property type="molecule type" value="Genomic_DNA"/>
</dbReference>
<dbReference type="Proteomes" id="UP000053328">
    <property type="component" value="Unassembled WGS sequence"/>
</dbReference>
<dbReference type="GeneID" id="27334093"/>
<accession>A0A0D2B5L6</accession>
<feature type="region of interest" description="Disordered" evidence="1">
    <location>
        <begin position="36"/>
        <end position="179"/>
    </location>
</feature>
<dbReference type="RefSeq" id="XP_016234444.1">
    <property type="nucleotide sequence ID" value="XM_016381342.1"/>
</dbReference>
<keyword evidence="3" id="KW-1185">Reference proteome</keyword>
<evidence type="ECO:0008006" key="4">
    <source>
        <dbReference type="Google" id="ProtNLM"/>
    </source>
</evidence>
<dbReference type="OrthoDB" id="4478488at2759"/>
<dbReference type="VEuPathDB" id="FungiDB:PV08_07010"/>
<dbReference type="HOGENOM" id="CLU_319347_0_0_1"/>
<feature type="compositionally biased region" description="Polar residues" evidence="1">
    <location>
        <begin position="144"/>
        <end position="160"/>
    </location>
</feature>
<evidence type="ECO:0000313" key="2">
    <source>
        <dbReference type="EMBL" id="KIW14228.1"/>
    </source>
</evidence>
<feature type="region of interest" description="Disordered" evidence="1">
    <location>
        <begin position="235"/>
        <end position="258"/>
    </location>
</feature>
<evidence type="ECO:0000313" key="3">
    <source>
        <dbReference type="Proteomes" id="UP000053328"/>
    </source>
</evidence>
<name>A0A0D2B5L6_9EURO</name>
<proteinExistence type="predicted"/>
<protein>
    <recommendedName>
        <fullName evidence="4">Transcription factor domain-containing protein</fullName>
    </recommendedName>
</protein>
<feature type="compositionally biased region" description="Polar residues" evidence="1">
    <location>
        <begin position="85"/>
        <end position="101"/>
    </location>
</feature>
<gene>
    <name evidence="2" type="ORF">PV08_07010</name>
</gene>
<reference evidence="2 3" key="1">
    <citation type="submission" date="2015-01" db="EMBL/GenBank/DDBJ databases">
        <title>The Genome Sequence of Exophiala spinifera CBS89968.</title>
        <authorList>
            <consortium name="The Broad Institute Genomics Platform"/>
            <person name="Cuomo C."/>
            <person name="de Hoog S."/>
            <person name="Gorbushina A."/>
            <person name="Stielow B."/>
            <person name="Teixiera M."/>
            <person name="Abouelleil A."/>
            <person name="Chapman S.B."/>
            <person name="Priest M."/>
            <person name="Young S.K."/>
            <person name="Wortman J."/>
            <person name="Nusbaum C."/>
            <person name="Birren B."/>
        </authorList>
    </citation>
    <scope>NUCLEOTIDE SEQUENCE [LARGE SCALE GENOMIC DNA]</scope>
    <source>
        <strain evidence="2 3">CBS 89968</strain>
    </source>
</reference>
<organism evidence="2 3">
    <name type="scientific">Exophiala spinifera</name>
    <dbReference type="NCBI Taxonomy" id="91928"/>
    <lineage>
        <taxon>Eukaryota</taxon>
        <taxon>Fungi</taxon>
        <taxon>Dikarya</taxon>
        <taxon>Ascomycota</taxon>
        <taxon>Pezizomycotina</taxon>
        <taxon>Eurotiomycetes</taxon>
        <taxon>Chaetothyriomycetidae</taxon>
        <taxon>Chaetothyriales</taxon>
        <taxon>Herpotrichiellaceae</taxon>
        <taxon>Exophiala</taxon>
    </lineage>
</organism>